<comment type="subunit">
    <text evidence="3">Homotrimer.</text>
</comment>
<gene>
    <name evidence="6" type="ORF">MACH08_26630</name>
</gene>
<dbReference type="PANTHER" id="PTHR30246">
    <property type="entry name" value="2-KETO-3-DEOXY-6-PHOSPHOGLUCONATE ALDOLASE"/>
    <property type="match status" value="1"/>
</dbReference>
<keyword evidence="5" id="KW-0119">Carbohydrate metabolism</keyword>
<protein>
    <submittedName>
        <fullName evidence="6">2-dehydro-3-deoxy-phosphogluconate aldolase</fullName>
    </submittedName>
</protein>
<evidence type="ECO:0000313" key="6">
    <source>
        <dbReference type="EMBL" id="GLO66879.1"/>
    </source>
</evidence>
<dbReference type="InterPro" id="IPR013785">
    <property type="entry name" value="Aldolase_TIM"/>
</dbReference>
<dbReference type="SUPFAM" id="SSF51569">
    <property type="entry name" value="Aldolase"/>
    <property type="match status" value="1"/>
</dbReference>
<dbReference type="RefSeq" id="WP_317958220.1">
    <property type="nucleotide sequence ID" value="NZ_BSKO01000001.1"/>
</dbReference>
<dbReference type="Pfam" id="PF01081">
    <property type="entry name" value="Aldolase"/>
    <property type="match status" value="1"/>
</dbReference>
<sequence>MDILKRVETEKLIAIIRGYNTNETIKIAKALYEGGIRLLEVTLNSDNALDTIGALHSHLEKDVLIGAGTVLDSESAVLAIKAGAKFIISPTLDVETIKATKRYGVISIPAAFTPTEILTAVEAGADIVKVFPASSLGPNYVKDIHGPLPHIKLLPTGGVNVENVNEFIKKGAIGVGLGSSLVPNTIKVTDEFLDQVTNYAKQFTSKMKTL</sequence>
<dbReference type="NCBIfam" id="TIGR01182">
    <property type="entry name" value="eda"/>
    <property type="match status" value="1"/>
</dbReference>
<reference evidence="6 7" key="1">
    <citation type="submission" date="2023-02" db="EMBL/GenBank/DDBJ databases">
        <title>Oceanobacillus kimchii IFOP_LL358 isolated form Alexandrium catenella lab strain.</title>
        <authorList>
            <person name="Gajardo G."/>
            <person name="Ueki S."/>
            <person name="Maruyama F."/>
        </authorList>
    </citation>
    <scope>NUCLEOTIDE SEQUENCE [LARGE SCALE GENOMIC DNA]</scope>
    <source>
        <strain evidence="6 7">IFOP_LL358</strain>
    </source>
</reference>
<comment type="similarity">
    <text evidence="2">Belongs to the KHG/KDPG aldolase family.</text>
</comment>
<dbReference type="EMBL" id="BSKO01000001">
    <property type="protein sequence ID" value="GLO66879.1"/>
    <property type="molecule type" value="Genomic_DNA"/>
</dbReference>
<evidence type="ECO:0000256" key="2">
    <source>
        <dbReference type="ARBA" id="ARBA00006906"/>
    </source>
</evidence>
<dbReference type="CDD" id="cd00452">
    <property type="entry name" value="KDPG_aldolase"/>
    <property type="match status" value="1"/>
</dbReference>
<proteinExistence type="inferred from homology"/>
<accession>A0ABQ5TJ26</accession>
<keyword evidence="4" id="KW-0456">Lyase</keyword>
<dbReference type="PANTHER" id="PTHR30246:SF1">
    <property type="entry name" value="2-DEHYDRO-3-DEOXY-6-PHOSPHOGALACTONATE ALDOLASE-RELATED"/>
    <property type="match status" value="1"/>
</dbReference>
<keyword evidence="7" id="KW-1185">Reference proteome</keyword>
<dbReference type="InterPro" id="IPR000887">
    <property type="entry name" value="Aldlse_KDPG_KHG"/>
</dbReference>
<evidence type="ECO:0000256" key="1">
    <source>
        <dbReference type="ARBA" id="ARBA00004761"/>
    </source>
</evidence>
<comment type="caution">
    <text evidence="6">The sequence shown here is derived from an EMBL/GenBank/DDBJ whole genome shotgun (WGS) entry which is preliminary data.</text>
</comment>
<evidence type="ECO:0000256" key="4">
    <source>
        <dbReference type="ARBA" id="ARBA00023239"/>
    </source>
</evidence>
<name>A0ABQ5TJ26_9BACI</name>
<dbReference type="Proteomes" id="UP001275436">
    <property type="component" value="Unassembled WGS sequence"/>
</dbReference>
<evidence type="ECO:0000256" key="5">
    <source>
        <dbReference type="ARBA" id="ARBA00023277"/>
    </source>
</evidence>
<organism evidence="6 7">
    <name type="scientific">Oceanobacillus kimchii</name>
    <dbReference type="NCBI Taxonomy" id="746691"/>
    <lineage>
        <taxon>Bacteria</taxon>
        <taxon>Bacillati</taxon>
        <taxon>Bacillota</taxon>
        <taxon>Bacilli</taxon>
        <taxon>Bacillales</taxon>
        <taxon>Bacillaceae</taxon>
        <taxon>Oceanobacillus</taxon>
    </lineage>
</organism>
<dbReference type="Gene3D" id="3.20.20.70">
    <property type="entry name" value="Aldolase class I"/>
    <property type="match status" value="1"/>
</dbReference>
<evidence type="ECO:0000256" key="3">
    <source>
        <dbReference type="ARBA" id="ARBA00011233"/>
    </source>
</evidence>
<comment type="pathway">
    <text evidence="1">Carbohydrate acid metabolism.</text>
</comment>
<evidence type="ECO:0000313" key="7">
    <source>
        <dbReference type="Proteomes" id="UP001275436"/>
    </source>
</evidence>